<evidence type="ECO:0000313" key="4">
    <source>
        <dbReference type="Proteomes" id="UP000217257"/>
    </source>
</evidence>
<proteinExistence type="predicted"/>
<dbReference type="EMBL" id="CP022098">
    <property type="protein sequence ID" value="ATB40529.1"/>
    <property type="molecule type" value="Genomic_DNA"/>
</dbReference>
<dbReference type="CDD" id="cd01014">
    <property type="entry name" value="nicotinamidase_related"/>
    <property type="match status" value="1"/>
</dbReference>
<dbReference type="PANTHER" id="PTHR43540:SF1">
    <property type="entry name" value="ISOCHORISMATASE HYDROLASE"/>
    <property type="match status" value="1"/>
</dbReference>
<evidence type="ECO:0000313" key="3">
    <source>
        <dbReference type="EMBL" id="ATB40529.1"/>
    </source>
</evidence>
<dbReference type="RefSeq" id="WP_095988384.1">
    <property type="nucleotide sequence ID" value="NZ_CP022098.1"/>
</dbReference>
<accession>A0A250J9D1</accession>
<evidence type="ECO:0000259" key="2">
    <source>
        <dbReference type="Pfam" id="PF00857"/>
    </source>
</evidence>
<protein>
    <submittedName>
        <fullName evidence="3">Isochorismatase</fullName>
    </submittedName>
</protein>
<evidence type="ECO:0000256" key="1">
    <source>
        <dbReference type="ARBA" id="ARBA00022801"/>
    </source>
</evidence>
<dbReference type="Proteomes" id="UP000217257">
    <property type="component" value="Chromosome"/>
</dbReference>
<dbReference type="Pfam" id="PF00857">
    <property type="entry name" value="Isochorismatase"/>
    <property type="match status" value="1"/>
</dbReference>
<reference evidence="3 4" key="1">
    <citation type="submission" date="2017-06" db="EMBL/GenBank/DDBJ databases">
        <title>Sequencing and comparative analysis of myxobacterial genomes.</title>
        <authorList>
            <person name="Rupp O."/>
            <person name="Goesmann A."/>
            <person name="Sogaard-Andersen L."/>
        </authorList>
    </citation>
    <scope>NUCLEOTIDE SEQUENCE [LARGE SCALE GENOMIC DNA]</scope>
    <source>
        <strain evidence="3 4">DSM 52655</strain>
    </source>
</reference>
<gene>
    <name evidence="3" type="ORF">CYFUS_005978</name>
</gene>
<organism evidence="3 4">
    <name type="scientific">Cystobacter fuscus</name>
    <dbReference type="NCBI Taxonomy" id="43"/>
    <lineage>
        <taxon>Bacteria</taxon>
        <taxon>Pseudomonadati</taxon>
        <taxon>Myxococcota</taxon>
        <taxon>Myxococcia</taxon>
        <taxon>Myxococcales</taxon>
        <taxon>Cystobacterineae</taxon>
        <taxon>Archangiaceae</taxon>
        <taxon>Cystobacter</taxon>
    </lineage>
</organism>
<dbReference type="GO" id="GO:0016787">
    <property type="term" value="F:hydrolase activity"/>
    <property type="evidence" value="ECO:0007669"/>
    <property type="project" value="UniProtKB-KW"/>
</dbReference>
<dbReference type="SUPFAM" id="SSF52499">
    <property type="entry name" value="Isochorismatase-like hydrolases"/>
    <property type="match status" value="1"/>
</dbReference>
<dbReference type="InterPro" id="IPR036380">
    <property type="entry name" value="Isochorismatase-like_sf"/>
</dbReference>
<dbReference type="Gene3D" id="3.40.50.850">
    <property type="entry name" value="Isochorismatase-like"/>
    <property type="match status" value="1"/>
</dbReference>
<dbReference type="AlphaFoldDB" id="A0A250J9D1"/>
<name>A0A250J9D1_9BACT</name>
<keyword evidence="1" id="KW-0378">Hydrolase</keyword>
<sequence>MSKRALIVIDIQNDYFPGGKWTLVGIDAAADNTARLIAAARARGELVVHVRHEFKTADAPFFSPGSSGAAIHEKVTPAAAEPVVLKHFINSFRETELKAILERHGIEELVICGAMSHMCIDGGVRAAVDLGYRCTLIHDACASRDLEFGGVRVPAAQVHAAFMAALSFAYAQTQSTDEFLARAT</sequence>
<feature type="domain" description="Isochorismatase-like" evidence="2">
    <location>
        <begin position="5"/>
        <end position="147"/>
    </location>
</feature>
<dbReference type="InterPro" id="IPR050272">
    <property type="entry name" value="Isochorismatase-like_hydrls"/>
</dbReference>
<dbReference type="KEGG" id="cfus:CYFUS_005978"/>
<dbReference type="PANTHER" id="PTHR43540">
    <property type="entry name" value="PEROXYUREIDOACRYLATE/UREIDOACRYLATE AMIDOHYDROLASE-RELATED"/>
    <property type="match status" value="1"/>
</dbReference>
<dbReference type="InterPro" id="IPR000868">
    <property type="entry name" value="Isochorismatase-like_dom"/>
</dbReference>